<dbReference type="AlphaFoldDB" id="A0A850HI70"/>
<dbReference type="InterPro" id="IPR000257">
    <property type="entry name" value="Uroporphyrinogen_deCOase"/>
</dbReference>
<name>A0A850HI70_9FIRM</name>
<dbReference type="InterPro" id="IPR052024">
    <property type="entry name" value="Methanogen_methyltrans"/>
</dbReference>
<dbReference type="Proteomes" id="UP000701680">
    <property type="component" value="Unassembled WGS sequence"/>
</dbReference>
<reference evidence="3" key="2">
    <citation type="submission" date="2020-02" db="EMBL/GenBank/DDBJ databases">
        <authorList>
            <person name="Littmann E."/>
            <person name="Sorbara M."/>
        </authorList>
    </citation>
    <scope>NUCLEOTIDE SEQUENCE</scope>
    <source>
        <strain evidence="3">MSK.17.11</strain>
        <strain evidence="2">MSK.17.38</strain>
    </source>
</reference>
<dbReference type="GO" id="GO:0006779">
    <property type="term" value="P:porphyrin-containing compound biosynthetic process"/>
    <property type="evidence" value="ECO:0007669"/>
    <property type="project" value="InterPro"/>
</dbReference>
<evidence type="ECO:0000313" key="3">
    <source>
        <dbReference type="EMBL" id="NVH57739.1"/>
    </source>
</evidence>
<feature type="domain" description="Uroporphyrinogen decarboxylase (URO-D)" evidence="1">
    <location>
        <begin position="20"/>
        <end position="357"/>
    </location>
</feature>
<evidence type="ECO:0000313" key="2">
    <source>
        <dbReference type="EMBL" id="NSK14174.1"/>
    </source>
</evidence>
<dbReference type="Proteomes" id="UP000528555">
    <property type="component" value="Unassembled WGS sequence"/>
</dbReference>
<dbReference type="RefSeq" id="WP_101695531.1">
    <property type="nucleotide sequence ID" value="NZ_JAAITX010000002.1"/>
</dbReference>
<dbReference type="SUPFAM" id="SSF51726">
    <property type="entry name" value="UROD/MetE-like"/>
    <property type="match status" value="1"/>
</dbReference>
<dbReference type="PANTHER" id="PTHR47099:SF1">
    <property type="entry name" value="METHYLCOBAMIDE:COM METHYLTRANSFERASE MTBA"/>
    <property type="match status" value="1"/>
</dbReference>
<sequence length="376" mass="41849">MTYEELKKEMEKYPDTMNNMERMKLYAAGMEVDRIPFSLAGNDSYASVYGYTQKEYRESLDLQFDVANRAKEDFCGSGMFASTSLNLRGVGEALGSKAVYPDNDFDHLTDFILKDYSQLDQLVFDPETNPFLQKKIRTAKEILNRQGGKGMVITGGAGPMTTAISIRDANDFMRDLVKDPENAKRLLDFSVDCTLKWIRYNKEQFDSIAVSLADPATSTNLLSPKLYQKFSKPATHKLLQGIKEITGSIPGIHICGRSKRLWPDLIDLGFPSFSVDNCEDLSELKETVGNYMKISGNVPPVSVLKNGTIDDVIASVIDCLKKGSDNPMGFSLAIGCQVPIGTPRENLEAYIYAARRYGRGAKKGHLCRGLYEEGLV</sequence>
<reference evidence="4 5" key="1">
    <citation type="journal article" date="2020" name="Cell Host Microbe">
        <title>Functional and Genomic Variation between Human-Derived Isolates of Lachnospiraceae Reveals Inter- and Intra-Species Diversity.</title>
        <authorList>
            <person name="Sorbara M.T."/>
            <person name="Littmann E.R."/>
            <person name="Fontana E."/>
            <person name="Moody T.U."/>
            <person name="Kohout C.E."/>
            <person name="Gjonbalaj M."/>
            <person name="Eaton V."/>
            <person name="Seok R."/>
            <person name="Leiner I.M."/>
            <person name="Pamer E.G."/>
        </authorList>
    </citation>
    <scope>NUCLEOTIDE SEQUENCE [LARGE SCALE GENOMIC DNA]</scope>
    <source>
        <strain evidence="3 4">MSK.17.11</strain>
        <strain evidence="2 5">MSK.17.38</strain>
    </source>
</reference>
<dbReference type="EMBL" id="JAAIUO010000002">
    <property type="protein sequence ID" value="NSK14174.1"/>
    <property type="molecule type" value="Genomic_DNA"/>
</dbReference>
<dbReference type="OrthoDB" id="9780425at2"/>
<evidence type="ECO:0000259" key="1">
    <source>
        <dbReference type="Pfam" id="PF01208"/>
    </source>
</evidence>
<evidence type="ECO:0000313" key="4">
    <source>
        <dbReference type="Proteomes" id="UP000528555"/>
    </source>
</evidence>
<dbReference type="EMBL" id="JAAITX010000002">
    <property type="protein sequence ID" value="NVH57739.1"/>
    <property type="molecule type" value="Genomic_DNA"/>
</dbReference>
<dbReference type="GO" id="GO:0004853">
    <property type="term" value="F:uroporphyrinogen decarboxylase activity"/>
    <property type="evidence" value="ECO:0007669"/>
    <property type="project" value="InterPro"/>
</dbReference>
<dbReference type="InterPro" id="IPR038071">
    <property type="entry name" value="UROD/MetE-like_sf"/>
</dbReference>
<dbReference type="Pfam" id="PF01208">
    <property type="entry name" value="URO-D"/>
    <property type="match status" value="1"/>
</dbReference>
<keyword evidence="4" id="KW-1185">Reference proteome</keyword>
<accession>A0A850HI70</accession>
<gene>
    <name evidence="3" type="ORF">G5A66_03535</name>
    <name evidence="2" type="ORF">G5A75_04665</name>
</gene>
<evidence type="ECO:0000313" key="5">
    <source>
        <dbReference type="Proteomes" id="UP000701680"/>
    </source>
</evidence>
<comment type="caution">
    <text evidence="3">The sequence shown here is derived from an EMBL/GenBank/DDBJ whole genome shotgun (WGS) entry which is preliminary data.</text>
</comment>
<dbReference type="Gene3D" id="3.20.20.210">
    <property type="match status" value="1"/>
</dbReference>
<dbReference type="PANTHER" id="PTHR47099">
    <property type="entry name" value="METHYLCOBAMIDE:COM METHYLTRANSFERASE MTBA"/>
    <property type="match status" value="1"/>
</dbReference>
<proteinExistence type="predicted"/>
<organism evidence="3 4">
    <name type="scientific">Dorea phocaeensis</name>
    <dbReference type="NCBI Taxonomy" id="2040291"/>
    <lineage>
        <taxon>Bacteria</taxon>
        <taxon>Bacillati</taxon>
        <taxon>Bacillota</taxon>
        <taxon>Clostridia</taxon>
        <taxon>Lachnospirales</taxon>
        <taxon>Lachnospiraceae</taxon>
        <taxon>Dorea</taxon>
    </lineage>
</organism>
<protein>
    <submittedName>
        <fullName evidence="3">Uroporphyrinogen decarboxylase</fullName>
    </submittedName>
</protein>